<dbReference type="InterPro" id="IPR035965">
    <property type="entry name" value="PAS-like_dom_sf"/>
</dbReference>
<keyword evidence="8" id="KW-1185">Reference proteome</keyword>
<dbReference type="PRINTS" id="PR00260">
    <property type="entry name" value="CHEMTRNSDUCR"/>
</dbReference>
<dbReference type="CDD" id="cd00130">
    <property type="entry name" value="PAS"/>
    <property type="match status" value="1"/>
</dbReference>
<evidence type="ECO:0000259" key="5">
    <source>
        <dbReference type="PROSITE" id="PS50111"/>
    </source>
</evidence>
<evidence type="ECO:0000256" key="2">
    <source>
        <dbReference type="ARBA" id="ARBA00029447"/>
    </source>
</evidence>
<dbReference type="RefSeq" id="WP_340602522.1">
    <property type="nucleotide sequence ID" value="NZ_JBBMXV010000001.1"/>
</dbReference>
<dbReference type="PROSITE" id="PS50111">
    <property type="entry name" value="CHEMOTAXIS_TRANSDUC_2"/>
    <property type="match status" value="1"/>
</dbReference>
<keyword evidence="1 3" id="KW-0807">Transducer</keyword>
<dbReference type="EMBL" id="JBHSXQ010000001">
    <property type="protein sequence ID" value="MFC6904021.1"/>
    <property type="molecule type" value="Genomic_DNA"/>
</dbReference>
<dbReference type="Pfam" id="PF00015">
    <property type="entry name" value="MCPsignal"/>
    <property type="match status" value="1"/>
</dbReference>
<comment type="similarity">
    <text evidence="2">Belongs to the methyl-accepting chemotaxis (MCP) protein family.</text>
</comment>
<protein>
    <submittedName>
        <fullName evidence="7">Methyl-accepting chemotaxis protein</fullName>
    </submittedName>
</protein>
<feature type="region of interest" description="Disordered" evidence="4">
    <location>
        <begin position="273"/>
        <end position="292"/>
    </location>
</feature>
<evidence type="ECO:0000256" key="3">
    <source>
        <dbReference type="PROSITE-ProRule" id="PRU00284"/>
    </source>
</evidence>
<dbReference type="InterPro" id="IPR013656">
    <property type="entry name" value="PAS_4"/>
</dbReference>
<evidence type="ECO:0000313" key="8">
    <source>
        <dbReference type="Proteomes" id="UP001596312"/>
    </source>
</evidence>
<dbReference type="PANTHER" id="PTHR32089">
    <property type="entry name" value="METHYL-ACCEPTING CHEMOTAXIS PROTEIN MCPB"/>
    <property type="match status" value="1"/>
</dbReference>
<accession>A0ABD5V2N8</accession>
<reference evidence="7 8" key="1">
    <citation type="journal article" date="2019" name="Int. J. Syst. Evol. Microbiol.">
        <title>The Global Catalogue of Microorganisms (GCM) 10K type strain sequencing project: providing services to taxonomists for standard genome sequencing and annotation.</title>
        <authorList>
            <consortium name="The Broad Institute Genomics Platform"/>
            <consortium name="The Broad Institute Genome Sequencing Center for Infectious Disease"/>
            <person name="Wu L."/>
            <person name="Ma J."/>
        </authorList>
    </citation>
    <scope>NUCLEOTIDE SEQUENCE [LARGE SCALE GENOMIC DNA]</scope>
    <source>
        <strain evidence="7 8">CGMCC 1.3240</strain>
    </source>
</reference>
<evidence type="ECO:0000259" key="6">
    <source>
        <dbReference type="PROSITE" id="PS50112"/>
    </source>
</evidence>
<dbReference type="SMART" id="SM00283">
    <property type="entry name" value="MA"/>
    <property type="match status" value="1"/>
</dbReference>
<dbReference type="Gene3D" id="3.30.450.20">
    <property type="entry name" value="PAS domain"/>
    <property type="match status" value="1"/>
</dbReference>
<dbReference type="SUPFAM" id="SSF55785">
    <property type="entry name" value="PYP-like sensor domain (PAS domain)"/>
    <property type="match status" value="1"/>
</dbReference>
<comment type="caution">
    <text evidence="7">The sequence shown here is derived from an EMBL/GenBank/DDBJ whole genome shotgun (WGS) entry which is preliminary data.</text>
</comment>
<dbReference type="AlphaFoldDB" id="A0ABD5V2N8"/>
<evidence type="ECO:0000256" key="4">
    <source>
        <dbReference type="SAM" id="MobiDB-lite"/>
    </source>
</evidence>
<sequence>MATESHSSADEADVTAALGLDYNALTDGIQYPMFVLDADRRVVVWNEALAAFTGTPRDEILGEADASTAFYQDGRRAKTLADKVLEAPESADQAFGVARVDGDETGYEDHSTMLNARGEERDIRFRAAPLYDGDRLVGSVETVRDVTEENRRQEAMEHLVEEAVETMTALRDGDFGARASVEAEEKSAVRGDLVEVIDATNHLADQFEAVMNDLRSEATTLSTTIENANVAATDIDALTEEQNQSLTTVSQGMEDFSANMQEVAATAAQVSNASKGANEAVREGIDASENAQETTEELVETSTELTETVHELDDRMSAIEEVVEVIERVADETNLLALNASIEAARAGEAGNGFSVVANEIKSLADETKTHTTEITSLLDGVQEQADLTVEAAAESDQLVDETAEELDDVFEALERIAEAGEETEHGIEEVAAANDQQAATIEEVTATIEDVTDQSGEITDLSGDIVDRTDDQRNVLESLTVHLEADARAD</sequence>
<dbReference type="PANTHER" id="PTHR32089:SF112">
    <property type="entry name" value="LYSOZYME-LIKE PROTEIN-RELATED"/>
    <property type="match status" value="1"/>
</dbReference>
<evidence type="ECO:0000313" key="7">
    <source>
        <dbReference type="EMBL" id="MFC6904021.1"/>
    </source>
</evidence>
<dbReference type="Gene3D" id="1.10.287.950">
    <property type="entry name" value="Methyl-accepting chemotaxis protein"/>
    <property type="match status" value="1"/>
</dbReference>
<feature type="domain" description="Methyl-accepting transducer" evidence="5">
    <location>
        <begin position="217"/>
        <end position="453"/>
    </location>
</feature>
<dbReference type="SMART" id="SM00091">
    <property type="entry name" value="PAS"/>
    <property type="match status" value="1"/>
</dbReference>
<dbReference type="Pfam" id="PF08448">
    <property type="entry name" value="PAS_4"/>
    <property type="match status" value="1"/>
</dbReference>
<proteinExistence type="inferred from homology"/>
<dbReference type="Proteomes" id="UP001596312">
    <property type="component" value="Unassembled WGS sequence"/>
</dbReference>
<dbReference type="InterPro" id="IPR004090">
    <property type="entry name" value="Chemotax_Me-accpt_rcpt"/>
</dbReference>
<evidence type="ECO:0000256" key="1">
    <source>
        <dbReference type="ARBA" id="ARBA00023224"/>
    </source>
</evidence>
<dbReference type="GO" id="GO:0007165">
    <property type="term" value="P:signal transduction"/>
    <property type="evidence" value="ECO:0007669"/>
    <property type="project" value="UniProtKB-KW"/>
</dbReference>
<dbReference type="NCBIfam" id="TIGR00229">
    <property type="entry name" value="sensory_box"/>
    <property type="match status" value="1"/>
</dbReference>
<organism evidence="7 8">
    <name type="scientific">Halalkalicoccus tibetensis</name>
    <dbReference type="NCBI Taxonomy" id="175632"/>
    <lineage>
        <taxon>Archaea</taxon>
        <taxon>Methanobacteriati</taxon>
        <taxon>Methanobacteriota</taxon>
        <taxon>Stenosarchaea group</taxon>
        <taxon>Halobacteria</taxon>
        <taxon>Halobacteriales</taxon>
        <taxon>Halococcaceae</taxon>
        <taxon>Halalkalicoccus</taxon>
    </lineage>
</organism>
<dbReference type="SUPFAM" id="SSF58104">
    <property type="entry name" value="Methyl-accepting chemotaxis protein (MCP) signaling domain"/>
    <property type="match status" value="1"/>
</dbReference>
<feature type="domain" description="PAS" evidence="6">
    <location>
        <begin position="32"/>
        <end position="63"/>
    </location>
</feature>
<gene>
    <name evidence="7" type="ORF">ACFQGH_02275</name>
</gene>
<name>A0ABD5V2N8_9EURY</name>
<dbReference type="InterPro" id="IPR000014">
    <property type="entry name" value="PAS"/>
</dbReference>
<dbReference type="InterPro" id="IPR004089">
    <property type="entry name" value="MCPsignal_dom"/>
</dbReference>
<dbReference type="PROSITE" id="PS50112">
    <property type="entry name" value="PAS"/>
    <property type="match status" value="1"/>
</dbReference>